<dbReference type="Proteomes" id="UP000663879">
    <property type="component" value="Unassembled WGS sequence"/>
</dbReference>
<dbReference type="InterPro" id="IPR008271">
    <property type="entry name" value="Ser/Thr_kinase_AS"/>
</dbReference>
<dbReference type="EMBL" id="CAJNOC010002556">
    <property type="protein sequence ID" value="CAF0939926.1"/>
    <property type="molecule type" value="Genomic_DNA"/>
</dbReference>
<feature type="compositionally biased region" description="Low complexity" evidence="1">
    <location>
        <begin position="29"/>
        <end position="40"/>
    </location>
</feature>
<protein>
    <recommendedName>
        <fullName evidence="3">Protein kinase domain-containing protein</fullName>
    </recommendedName>
</protein>
<evidence type="ECO:0000259" key="3">
    <source>
        <dbReference type="PROSITE" id="PS50011"/>
    </source>
</evidence>
<keyword evidence="2" id="KW-0732">Signal</keyword>
<dbReference type="PROSITE" id="PS00108">
    <property type="entry name" value="PROTEIN_KINASE_ST"/>
    <property type="match status" value="1"/>
</dbReference>
<dbReference type="OrthoDB" id="10432121at2759"/>
<feature type="region of interest" description="Disordered" evidence="1">
    <location>
        <begin position="21"/>
        <end position="40"/>
    </location>
</feature>
<accession>A0A814CBY3</accession>
<name>A0A814CBY3_9BILA</name>
<dbReference type="GO" id="GO:0005524">
    <property type="term" value="F:ATP binding"/>
    <property type="evidence" value="ECO:0007669"/>
    <property type="project" value="InterPro"/>
</dbReference>
<keyword evidence="5" id="KW-1185">Reference proteome</keyword>
<evidence type="ECO:0000313" key="5">
    <source>
        <dbReference type="Proteomes" id="UP000663879"/>
    </source>
</evidence>
<evidence type="ECO:0000256" key="2">
    <source>
        <dbReference type="SAM" id="SignalP"/>
    </source>
</evidence>
<evidence type="ECO:0000256" key="1">
    <source>
        <dbReference type="SAM" id="MobiDB-lite"/>
    </source>
</evidence>
<feature type="chain" id="PRO_5032710107" description="Protein kinase domain-containing protein" evidence="2">
    <location>
        <begin position="19"/>
        <end position="389"/>
    </location>
</feature>
<comment type="caution">
    <text evidence="4">The sequence shown here is derived from an EMBL/GenBank/DDBJ whole genome shotgun (WGS) entry which is preliminary data.</text>
</comment>
<dbReference type="Pfam" id="PF00069">
    <property type="entry name" value="Pkinase"/>
    <property type="match status" value="1"/>
</dbReference>
<dbReference type="InterPro" id="IPR011009">
    <property type="entry name" value="Kinase-like_dom_sf"/>
</dbReference>
<dbReference type="Gene3D" id="1.10.510.10">
    <property type="entry name" value="Transferase(Phosphotransferase) domain 1"/>
    <property type="match status" value="1"/>
</dbReference>
<proteinExistence type="predicted"/>
<dbReference type="SUPFAM" id="SSF56112">
    <property type="entry name" value="Protein kinase-like (PK-like)"/>
    <property type="match status" value="1"/>
</dbReference>
<dbReference type="SMART" id="SM00220">
    <property type="entry name" value="S_TKc"/>
    <property type="match status" value="1"/>
</dbReference>
<evidence type="ECO:0000313" key="4">
    <source>
        <dbReference type="EMBL" id="CAF0939926.1"/>
    </source>
</evidence>
<dbReference type="InterPro" id="IPR000719">
    <property type="entry name" value="Prot_kinase_dom"/>
</dbReference>
<feature type="signal peptide" evidence="2">
    <location>
        <begin position="1"/>
        <end position="18"/>
    </location>
</feature>
<dbReference type="GO" id="GO:0004672">
    <property type="term" value="F:protein kinase activity"/>
    <property type="evidence" value="ECO:0007669"/>
    <property type="project" value="InterPro"/>
</dbReference>
<reference evidence="4" key="1">
    <citation type="submission" date="2021-02" db="EMBL/GenBank/DDBJ databases">
        <authorList>
            <person name="Nowell W R."/>
        </authorList>
    </citation>
    <scope>NUCLEOTIDE SEQUENCE</scope>
    <source>
        <strain evidence="4">Ploen Becks lab</strain>
    </source>
</reference>
<organism evidence="4 5">
    <name type="scientific">Brachionus calyciflorus</name>
    <dbReference type="NCBI Taxonomy" id="104777"/>
    <lineage>
        <taxon>Eukaryota</taxon>
        <taxon>Metazoa</taxon>
        <taxon>Spiralia</taxon>
        <taxon>Gnathifera</taxon>
        <taxon>Rotifera</taxon>
        <taxon>Eurotatoria</taxon>
        <taxon>Monogononta</taxon>
        <taxon>Pseudotrocha</taxon>
        <taxon>Ploima</taxon>
        <taxon>Brachionidae</taxon>
        <taxon>Brachionus</taxon>
    </lineage>
</organism>
<dbReference type="PROSITE" id="PS50011">
    <property type="entry name" value="PROTEIN_KINASE_DOM"/>
    <property type="match status" value="1"/>
</dbReference>
<dbReference type="AlphaFoldDB" id="A0A814CBY3"/>
<gene>
    <name evidence="4" type="ORF">OXX778_LOCUS13373</name>
</gene>
<feature type="domain" description="Protein kinase" evidence="3">
    <location>
        <begin position="74"/>
        <end position="385"/>
    </location>
</feature>
<sequence length="389" mass="44750">MKFPILAIIFLFAFNCHAKKTDSTESDSTDGSTESPSTSSISLANIKKSLKLTNKDETYLKNTFDISTMELIEPKSESDIAQQKFCIVKSQLKDKTDSVRIKISKPSGVKTWYNPDQERSFCVSDLKPEQSNNKLIPIEYHVSKEFQNKPRISKFYTEQSQVVPLKNQNGFVILTSQNYVNSESLLEWYNSKKDSLELKELEKNLKMFFSQMHAALTSLLDKKFLYTDFKPENIIVNKNNKKGSAFLINLNSVVSLGKANKLEKICVITPEFFPPVQGVTDSNKLAVGYVKTEGAKSINRMLSWQFCMAIFSLVCKEFDEKKSQFKDRVIFDKWKNENASLNKYFKCPSSKISTSLNDLFDNCLYKKSNHKSLITFEKIIEHEWFENKN</sequence>